<dbReference type="SUPFAM" id="SSF53335">
    <property type="entry name" value="S-adenosyl-L-methionine-dependent methyltransferases"/>
    <property type="match status" value="1"/>
</dbReference>
<reference evidence="1" key="1">
    <citation type="journal article" date="2019" name="MBio">
        <title>Virus Genomes from Deep Sea Sediments Expand the Ocean Megavirome and Support Independent Origins of Viral Gigantism.</title>
        <authorList>
            <person name="Backstrom D."/>
            <person name="Yutin N."/>
            <person name="Jorgensen S.L."/>
            <person name="Dharamshi J."/>
            <person name="Homa F."/>
            <person name="Zaremba-Niedwiedzka K."/>
            <person name="Spang A."/>
            <person name="Wolf Y.I."/>
            <person name="Koonin E.V."/>
            <person name="Ettema T.J."/>
        </authorList>
    </citation>
    <scope>NUCLEOTIDE SEQUENCE</scope>
</reference>
<organism evidence="1">
    <name type="scientific">Mimivirus LCMiAC01</name>
    <dbReference type="NCBI Taxonomy" id="2506608"/>
    <lineage>
        <taxon>Viruses</taxon>
        <taxon>Varidnaviria</taxon>
        <taxon>Bamfordvirae</taxon>
        <taxon>Nucleocytoviricota</taxon>
        <taxon>Megaviricetes</taxon>
        <taxon>Imitervirales</taxon>
        <taxon>Mimiviridae</taxon>
        <taxon>Klosneuvirinae</taxon>
    </lineage>
</organism>
<protein>
    <submittedName>
        <fullName evidence="1">Methyltransferase</fullName>
    </submittedName>
</protein>
<proteinExistence type="predicted"/>
<gene>
    <name evidence="1" type="ORF">LCMiAC01_02380</name>
</gene>
<name>A0A481Z078_9VIRU</name>
<dbReference type="EMBL" id="MK500392">
    <property type="protein sequence ID" value="QBK88561.1"/>
    <property type="molecule type" value="Genomic_DNA"/>
</dbReference>
<sequence length="277" mass="32223">MFYPKYIKYKYKYTKLKQEINHAQKGGFYEKQNLYLHQKGGVLTKGNIEQILKIKNSTGSLTLVFGAGNKDGMIDGEMVKDLTRFGKNYVVVTNEPEIIDEEGTPFLLMDFNDRINYYAITNDGGKASLVGRFDKIIIDVSTNKFIHWGITLLSMIRKLLKPGGKIYFDSVVYSYPLLKEGDRYIKQLLKEYAELSLKSKLEFTPARTYKNIYNERDHKLLITEDERHSYNIKILKNSGYTNVQLVDSLKYPYPVNRHPKYPMPTKYYVATNPNPYL</sequence>
<accession>A0A481Z078</accession>
<dbReference type="GO" id="GO:0032259">
    <property type="term" value="P:methylation"/>
    <property type="evidence" value="ECO:0007669"/>
    <property type="project" value="UniProtKB-KW"/>
</dbReference>
<evidence type="ECO:0000313" key="1">
    <source>
        <dbReference type="EMBL" id="QBK88561.1"/>
    </source>
</evidence>
<dbReference type="GO" id="GO:0008168">
    <property type="term" value="F:methyltransferase activity"/>
    <property type="evidence" value="ECO:0007669"/>
    <property type="project" value="UniProtKB-KW"/>
</dbReference>
<dbReference type="InterPro" id="IPR029063">
    <property type="entry name" value="SAM-dependent_MTases_sf"/>
</dbReference>
<keyword evidence="1" id="KW-0808">Transferase</keyword>
<keyword evidence="1" id="KW-0489">Methyltransferase</keyword>